<protein>
    <submittedName>
        <fullName evidence="5">Monooxygenase moxC</fullName>
        <ecNumber evidence="5">1.14.-.-</ecNumber>
    </submittedName>
</protein>
<accession>A0A4U9HG75</accession>
<dbReference type="PANTHER" id="PTHR30011">
    <property type="entry name" value="ALKANESULFONATE MONOOXYGENASE-RELATED"/>
    <property type="match status" value="1"/>
</dbReference>
<evidence type="ECO:0000313" key="5">
    <source>
        <dbReference type="EMBL" id="VTP63030.1"/>
    </source>
</evidence>
<organism evidence="5 6">
    <name type="scientific">Serratia rubidaea</name>
    <name type="common">Serratia marinorubra</name>
    <dbReference type="NCBI Taxonomy" id="61652"/>
    <lineage>
        <taxon>Bacteria</taxon>
        <taxon>Pseudomonadati</taxon>
        <taxon>Pseudomonadota</taxon>
        <taxon>Gammaproteobacteria</taxon>
        <taxon>Enterobacterales</taxon>
        <taxon>Yersiniaceae</taxon>
        <taxon>Serratia</taxon>
    </lineage>
</organism>
<evidence type="ECO:0000313" key="6">
    <source>
        <dbReference type="Proteomes" id="UP000307968"/>
    </source>
</evidence>
<dbReference type="EMBL" id="LR590463">
    <property type="protein sequence ID" value="VTP63030.1"/>
    <property type="molecule type" value="Genomic_DNA"/>
</dbReference>
<dbReference type="SUPFAM" id="SSF51679">
    <property type="entry name" value="Bacterial luciferase-like"/>
    <property type="match status" value="1"/>
</dbReference>
<keyword evidence="1" id="KW-0285">Flavoprotein</keyword>
<dbReference type="AlphaFoldDB" id="A0A4U9HG75"/>
<dbReference type="GO" id="GO:0004497">
    <property type="term" value="F:monooxygenase activity"/>
    <property type="evidence" value="ECO:0007669"/>
    <property type="project" value="UniProtKB-KW"/>
</dbReference>
<dbReference type="Gene3D" id="3.20.20.30">
    <property type="entry name" value="Luciferase-like domain"/>
    <property type="match status" value="1"/>
</dbReference>
<dbReference type="InterPro" id="IPR036661">
    <property type="entry name" value="Luciferase-like_sf"/>
</dbReference>
<dbReference type="EC" id="1.14.-.-" evidence="5"/>
<gene>
    <name evidence="5" type="primary">moxC_2</name>
    <name evidence="5" type="ORF">NCTC12971_02936</name>
</gene>
<dbReference type="InterPro" id="IPR051260">
    <property type="entry name" value="Diverse_substr_monoxygenases"/>
</dbReference>
<name>A0A4U9HG75_SERRU</name>
<keyword evidence="4 5" id="KW-0503">Monooxygenase</keyword>
<dbReference type="PANTHER" id="PTHR30011:SF16">
    <property type="entry name" value="C2H2 FINGER DOMAIN TRANSCRIPTION FACTOR (EUROFUNG)-RELATED"/>
    <property type="match status" value="1"/>
</dbReference>
<evidence type="ECO:0000256" key="1">
    <source>
        <dbReference type="ARBA" id="ARBA00022630"/>
    </source>
</evidence>
<keyword evidence="2" id="KW-0288">FMN</keyword>
<keyword evidence="3 5" id="KW-0560">Oxidoreductase</keyword>
<evidence type="ECO:0000256" key="3">
    <source>
        <dbReference type="ARBA" id="ARBA00023002"/>
    </source>
</evidence>
<dbReference type="GO" id="GO:0016705">
    <property type="term" value="F:oxidoreductase activity, acting on paired donors, with incorporation or reduction of molecular oxygen"/>
    <property type="evidence" value="ECO:0007669"/>
    <property type="project" value="InterPro"/>
</dbReference>
<reference evidence="5 6" key="1">
    <citation type="submission" date="2019-05" db="EMBL/GenBank/DDBJ databases">
        <authorList>
            <consortium name="Pathogen Informatics"/>
        </authorList>
    </citation>
    <scope>NUCLEOTIDE SEQUENCE [LARGE SCALE GENOMIC DNA]</scope>
    <source>
        <strain evidence="5 6">NCTC12971</strain>
    </source>
</reference>
<evidence type="ECO:0000256" key="2">
    <source>
        <dbReference type="ARBA" id="ARBA00022643"/>
    </source>
</evidence>
<sequence length="125" mass="14385">MTSPLEGSAKNFSRTQHPEHALRYRIADEYLEVVKGLWDSWEQDAFVRDKASGRFFDPQKLHTLNHHGDFFQVAGPLNIGRTPQGRPIIFQAGARTTVKNWRRAMPTPSLPTITPWPTRRRFTAT</sequence>
<proteinExistence type="predicted"/>
<dbReference type="Proteomes" id="UP000307968">
    <property type="component" value="Chromosome"/>
</dbReference>
<evidence type="ECO:0000256" key="4">
    <source>
        <dbReference type="ARBA" id="ARBA00023033"/>
    </source>
</evidence>